<dbReference type="InterPro" id="IPR018060">
    <property type="entry name" value="HTH_AraC"/>
</dbReference>
<organism evidence="4 5">
    <name type="scientific">Ruegeria marisrubri</name>
    <dbReference type="NCBI Taxonomy" id="1685379"/>
    <lineage>
        <taxon>Bacteria</taxon>
        <taxon>Pseudomonadati</taxon>
        <taxon>Pseudomonadota</taxon>
        <taxon>Alphaproteobacteria</taxon>
        <taxon>Rhodobacterales</taxon>
        <taxon>Roseobacteraceae</taxon>
        <taxon>Ruegeria</taxon>
    </lineage>
</organism>
<dbReference type="Gene3D" id="3.40.50.880">
    <property type="match status" value="1"/>
</dbReference>
<protein>
    <submittedName>
        <fullName evidence="4">AraC family transcriptional regulator</fullName>
    </submittedName>
</protein>
<gene>
    <name evidence="4" type="ORF">AVO45_10325</name>
</gene>
<dbReference type="GO" id="GO:0043565">
    <property type="term" value="F:sequence-specific DNA binding"/>
    <property type="evidence" value="ECO:0007669"/>
    <property type="project" value="InterPro"/>
</dbReference>
<dbReference type="SMART" id="SM00342">
    <property type="entry name" value="HTH_ARAC"/>
    <property type="match status" value="1"/>
</dbReference>
<reference evidence="4 5" key="1">
    <citation type="submission" date="2015-12" db="EMBL/GenBank/DDBJ databases">
        <authorList>
            <person name="Shamseldin A."/>
            <person name="Moawad H."/>
            <person name="Abd El-Rahim W.M."/>
            <person name="Sadowsky M.J."/>
        </authorList>
    </citation>
    <scope>NUCLEOTIDE SEQUENCE [LARGE SCALE GENOMIC DNA]</scope>
    <source>
        <strain evidence="4 5">ZGT118</strain>
    </source>
</reference>
<dbReference type="InterPro" id="IPR002818">
    <property type="entry name" value="DJ-1/PfpI"/>
</dbReference>
<dbReference type="EMBL" id="LQBQ01000034">
    <property type="protein sequence ID" value="KUJ76880.1"/>
    <property type="molecule type" value="Genomic_DNA"/>
</dbReference>
<dbReference type="InterPro" id="IPR029062">
    <property type="entry name" value="Class_I_gatase-like"/>
</dbReference>
<dbReference type="PANTHER" id="PTHR43130">
    <property type="entry name" value="ARAC-FAMILY TRANSCRIPTIONAL REGULATOR"/>
    <property type="match status" value="1"/>
</dbReference>
<evidence type="ECO:0000256" key="2">
    <source>
        <dbReference type="ARBA" id="ARBA00023163"/>
    </source>
</evidence>
<keyword evidence="5" id="KW-1185">Reference proteome</keyword>
<feature type="domain" description="HTH araC/xylS-type" evidence="3">
    <location>
        <begin position="217"/>
        <end position="315"/>
    </location>
</feature>
<proteinExistence type="predicted"/>
<keyword evidence="1" id="KW-0805">Transcription regulation</keyword>
<dbReference type="SUPFAM" id="SSF52317">
    <property type="entry name" value="Class I glutamine amidotransferase-like"/>
    <property type="match status" value="1"/>
</dbReference>
<dbReference type="PANTHER" id="PTHR43130:SF3">
    <property type="entry name" value="HTH-TYPE TRANSCRIPTIONAL REGULATOR RV1931C"/>
    <property type="match status" value="1"/>
</dbReference>
<dbReference type="SUPFAM" id="SSF46689">
    <property type="entry name" value="Homeodomain-like"/>
    <property type="match status" value="2"/>
</dbReference>
<dbReference type="GO" id="GO:0003700">
    <property type="term" value="F:DNA-binding transcription factor activity"/>
    <property type="evidence" value="ECO:0007669"/>
    <property type="project" value="InterPro"/>
</dbReference>
<evidence type="ECO:0000256" key="1">
    <source>
        <dbReference type="ARBA" id="ARBA00023015"/>
    </source>
</evidence>
<name>A0A0X3TUF6_9RHOB</name>
<dbReference type="InterPro" id="IPR009057">
    <property type="entry name" value="Homeodomain-like_sf"/>
</dbReference>
<dbReference type="InterPro" id="IPR052158">
    <property type="entry name" value="INH-QAR"/>
</dbReference>
<comment type="caution">
    <text evidence="4">The sequence shown here is derived from an EMBL/GenBank/DDBJ whole genome shotgun (WGS) entry which is preliminary data.</text>
</comment>
<evidence type="ECO:0000259" key="3">
    <source>
        <dbReference type="PROSITE" id="PS01124"/>
    </source>
</evidence>
<dbReference type="Gene3D" id="1.10.10.60">
    <property type="entry name" value="Homeodomain-like"/>
    <property type="match status" value="1"/>
</dbReference>
<dbReference type="CDD" id="cd03136">
    <property type="entry name" value="GATase1_AraC_ArgR_like"/>
    <property type="match status" value="1"/>
</dbReference>
<dbReference type="Pfam" id="PF12833">
    <property type="entry name" value="HTH_18"/>
    <property type="match status" value="1"/>
</dbReference>
<evidence type="ECO:0000313" key="4">
    <source>
        <dbReference type="EMBL" id="KUJ76880.1"/>
    </source>
</evidence>
<evidence type="ECO:0000313" key="5">
    <source>
        <dbReference type="Proteomes" id="UP000053791"/>
    </source>
</evidence>
<dbReference type="AlphaFoldDB" id="A0A0X3TUF6"/>
<dbReference type="Pfam" id="PF01965">
    <property type="entry name" value="DJ-1_PfpI"/>
    <property type="match status" value="1"/>
</dbReference>
<dbReference type="STRING" id="1685379.AVO45_10325"/>
<accession>A0A0X3TUF6</accession>
<sequence>MGSVLPVRSIHVSIFLCDAFSNMVLACLLEPLRVVRDQTGADIRWNILTDGDRAVTSSSGLSVSPEMPIADSPKPDLVIIIGGDAFRDVKGMTPTRNLGQLMQGATVIAADTGAWVLARGGFLNARKATLHWQLLEEFAEEFPKVEVLPDRHVQDGRFWSCGSAAAALDLMLLFIRDRFGAPIAFDAGAMFLHDNARRHGASYPDQALSQAVSPRLKRVVVLMSEALETTQSIPLLAEQANISERSLRRLFWAELQTTPGRYYLLLRLARARELLRYSDLSTDQVALRCGFANTTTLTRSLRKNFATDPLRDQQV</sequence>
<dbReference type="Proteomes" id="UP000053791">
    <property type="component" value="Unassembled WGS sequence"/>
</dbReference>
<dbReference type="PROSITE" id="PS01124">
    <property type="entry name" value="HTH_ARAC_FAMILY_2"/>
    <property type="match status" value="1"/>
</dbReference>
<keyword evidence="2" id="KW-0804">Transcription</keyword>